<comment type="subcellular location">
    <subcellularLocation>
        <location evidence="1">Cell membrane</location>
        <topology evidence="1">Single-pass type II membrane protein</topology>
    </subcellularLocation>
</comment>
<dbReference type="AlphaFoldDB" id="A0A0C1QIF6"/>
<feature type="domain" description="Ancillary SecYEG translocon subunit/Cell division coordinator CpoB TPR" evidence="9">
    <location>
        <begin position="15"/>
        <end position="200"/>
    </location>
</feature>
<evidence type="ECO:0000313" key="10">
    <source>
        <dbReference type="EMBL" id="KID54942.1"/>
    </source>
</evidence>
<keyword evidence="5" id="KW-0472">Membrane</keyword>
<comment type="similarity">
    <text evidence="7">Belongs to the YfgM family.</text>
</comment>
<dbReference type="InterPro" id="IPR011990">
    <property type="entry name" value="TPR-like_helical_dom_sf"/>
</dbReference>
<dbReference type="PANTHER" id="PTHR38035">
    <property type="entry name" value="UPF0070 PROTEIN YFGM"/>
    <property type="match status" value="1"/>
</dbReference>
<dbReference type="Gene3D" id="1.25.40.10">
    <property type="entry name" value="Tetratricopeptide repeat domain"/>
    <property type="match status" value="1"/>
</dbReference>
<evidence type="ECO:0000256" key="3">
    <source>
        <dbReference type="ARBA" id="ARBA00022692"/>
    </source>
</evidence>
<keyword evidence="6" id="KW-0143">Chaperone</keyword>
<dbReference type="Proteomes" id="UP000031327">
    <property type="component" value="Unassembled WGS sequence"/>
</dbReference>
<evidence type="ECO:0000256" key="1">
    <source>
        <dbReference type="ARBA" id="ARBA00004401"/>
    </source>
</evidence>
<accession>A0A0C1QIF6</accession>
<comment type="caution">
    <text evidence="10">The sequence shown here is derived from an EMBL/GenBank/DDBJ whole genome shotgun (WGS) entry which is preliminary data.</text>
</comment>
<dbReference type="InterPro" id="IPR018704">
    <property type="entry name" value="SecYEG/CpoB_TPR"/>
</dbReference>
<sequence length="204" mass="21659">MEIYSTEEQQAEAIKNFFRENGTSLVLGAVLALGGLYGWKAYNQNQITSAEASSEAYNTLIESGEVLSKSDAFLADNSDSNYAVLAAFVAAKEAVDGGELAQAATKLQFVVDTVKSPELKATALIRLARIQAEQGDSDTALSTLSQSVPAGFIAQVAEVKGDIYLSQGEKDKAREQYQAAIDAEGAQNNALLQIKLDDLAIASN</sequence>
<evidence type="ECO:0000259" key="9">
    <source>
        <dbReference type="Pfam" id="PF09976"/>
    </source>
</evidence>
<dbReference type="PANTHER" id="PTHR38035:SF1">
    <property type="entry name" value="ANCILLARY SECYEG TRANSLOCON SUBUNIT"/>
    <property type="match status" value="1"/>
</dbReference>
<protein>
    <recommendedName>
        <fullName evidence="8">Ancillary SecYEG translocon subunit</fullName>
    </recommendedName>
</protein>
<evidence type="ECO:0000256" key="5">
    <source>
        <dbReference type="ARBA" id="ARBA00023136"/>
    </source>
</evidence>
<keyword evidence="2" id="KW-1003">Cell membrane</keyword>
<gene>
    <name evidence="10" type="ORF">JF50_24210</name>
</gene>
<dbReference type="OrthoDB" id="9789675at2"/>
<organism evidence="10 11">
    <name type="scientific">Pseudoalteromonas luteoviolacea</name>
    <dbReference type="NCBI Taxonomy" id="43657"/>
    <lineage>
        <taxon>Bacteria</taxon>
        <taxon>Pseudomonadati</taxon>
        <taxon>Pseudomonadota</taxon>
        <taxon>Gammaproteobacteria</taxon>
        <taxon>Alteromonadales</taxon>
        <taxon>Pseudoalteromonadaceae</taxon>
        <taxon>Pseudoalteromonas</taxon>
    </lineage>
</organism>
<evidence type="ECO:0000256" key="4">
    <source>
        <dbReference type="ARBA" id="ARBA00022989"/>
    </source>
</evidence>
<evidence type="ECO:0000256" key="6">
    <source>
        <dbReference type="ARBA" id="ARBA00023186"/>
    </source>
</evidence>
<dbReference type="EMBL" id="JWIC01000010">
    <property type="protein sequence ID" value="KID54942.1"/>
    <property type="molecule type" value="Genomic_DNA"/>
</dbReference>
<reference evidence="10 11" key="1">
    <citation type="submission" date="2014-12" db="EMBL/GenBank/DDBJ databases">
        <title>Draft Genome Sequence of Pseudoalteromonas luteoviolacea HI1.</title>
        <authorList>
            <person name="Asahina A.Y."/>
            <person name="Hadfield M.G."/>
        </authorList>
    </citation>
    <scope>NUCLEOTIDE SEQUENCE [LARGE SCALE GENOMIC DNA]</scope>
    <source>
        <strain evidence="10 11">HI1</strain>
    </source>
</reference>
<dbReference type="Pfam" id="PF09976">
    <property type="entry name" value="TPR_21"/>
    <property type="match status" value="1"/>
</dbReference>
<proteinExistence type="inferred from homology"/>
<name>A0A0C1QIF6_9GAMM</name>
<dbReference type="PIRSF" id="PIRSF006170">
    <property type="entry name" value="YfgM"/>
    <property type="match status" value="1"/>
</dbReference>
<dbReference type="GO" id="GO:0005886">
    <property type="term" value="C:plasma membrane"/>
    <property type="evidence" value="ECO:0007669"/>
    <property type="project" value="UniProtKB-SubCell"/>
</dbReference>
<dbReference type="GO" id="GO:0044877">
    <property type="term" value="F:protein-containing complex binding"/>
    <property type="evidence" value="ECO:0007669"/>
    <property type="project" value="InterPro"/>
</dbReference>
<dbReference type="SUPFAM" id="SSF48452">
    <property type="entry name" value="TPR-like"/>
    <property type="match status" value="1"/>
</dbReference>
<keyword evidence="4" id="KW-1133">Transmembrane helix</keyword>
<evidence type="ECO:0000256" key="8">
    <source>
        <dbReference type="ARBA" id="ARBA00024235"/>
    </source>
</evidence>
<evidence type="ECO:0000313" key="11">
    <source>
        <dbReference type="Proteomes" id="UP000031327"/>
    </source>
</evidence>
<evidence type="ECO:0000256" key="2">
    <source>
        <dbReference type="ARBA" id="ARBA00022475"/>
    </source>
</evidence>
<evidence type="ECO:0000256" key="7">
    <source>
        <dbReference type="ARBA" id="ARBA00024197"/>
    </source>
</evidence>
<dbReference type="InterPro" id="IPR026039">
    <property type="entry name" value="YfgM"/>
</dbReference>
<keyword evidence="3" id="KW-0812">Transmembrane</keyword>
<dbReference type="RefSeq" id="WP_039611837.1">
    <property type="nucleotide sequence ID" value="NZ_JWIC01000010.1"/>
</dbReference>